<protein>
    <recommendedName>
        <fullName evidence="3">Transcription initiation factor TFIID subunit 8</fullName>
    </recommendedName>
</protein>
<evidence type="ECO:0000259" key="9">
    <source>
        <dbReference type="Pfam" id="PF10406"/>
    </source>
</evidence>
<comment type="subcellular location">
    <subcellularLocation>
        <location evidence="1">Nucleus</location>
    </subcellularLocation>
</comment>
<dbReference type="CDD" id="cd00076">
    <property type="entry name" value="HFD_SF"/>
    <property type="match status" value="1"/>
</dbReference>
<evidence type="ECO:0000313" key="10">
    <source>
        <dbReference type="EMBL" id="KAK7942658.1"/>
    </source>
</evidence>
<dbReference type="InterPro" id="IPR019473">
    <property type="entry name" value="TFIID_su8_C"/>
</dbReference>
<feature type="region of interest" description="Disordered" evidence="7">
    <location>
        <begin position="1"/>
        <end position="55"/>
    </location>
</feature>
<comment type="caution">
    <text evidence="10">The sequence shown here is derived from an EMBL/GenBank/DDBJ whole genome shotgun (WGS) entry which is preliminary data.</text>
</comment>
<dbReference type="Proteomes" id="UP001391051">
    <property type="component" value="Unassembled WGS sequence"/>
</dbReference>
<feature type="compositionally biased region" description="Basic and acidic residues" evidence="7">
    <location>
        <begin position="1"/>
        <end position="14"/>
    </location>
</feature>
<dbReference type="Pfam" id="PF07524">
    <property type="entry name" value="Bromo_TP"/>
    <property type="match status" value="1"/>
</dbReference>
<dbReference type="Gene3D" id="1.10.20.10">
    <property type="entry name" value="Histone, subunit A"/>
    <property type="match status" value="1"/>
</dbReference>
<feature type="domain" description="Transcription factor TFIID subunit 8 C-terminal" evidence="9">
    <location>
        <begin position="201"/>
        <end position="248"/>
    </location>
</feature>
<proteinExistence type="inferred from homology"/>
<dbReference type="InterPro" id="IPR009072">
    <property type="entry name" value="Histone-fold"/>
</dbReference>
<evidence type="ECO:0000313" key="11">
    <source>
        <dbReference type="Proteomes" id="UP001391051"/>
    </source>
</evidence>
<evidence type="ECO:0000256" key="5">
    <source>
        <dbReference type="ARBA" id="ARBA00023163"/>
    </source>
</evidence>
<dbReference type="GeneID" id="92081055"/>
<keyword evidence="6" id="KW-0539">Nucleus</keyword>
<feature type="compositionally biased region" description="Basic and acidic residues" evidence="7">
    <location>
        <begin position="216"/>
        <end position="263"/>
    </location>
</feature>
<organism evidence="10 11">
    <name type="scientific">Apiospora aurea</name>
    <dbReference type="NCBI Taxonomy" id="335848"/>
    <lineage>
        <taxon>Eukaryota</taxon>
        <taxon>Fungi</taxon>
        <taxon>Dikarya</taxon>
        <taxon>Ascomycota</taxon>
        <taxon>Pezizomycotina</taxon>
        <taxon>Sordariomycetes</taxon>
        <taxon>Xylariomycetidae</taxon>
        <taxon>Amphisphaeriales</taxon>
        <taxon>Apiosporaceae</taxon>
        <taxon>Apiospora</taxon>
    </lineage>
</organism>
<keyword evidence="5" id="KW-0804">Transcription</keyword>
<feature type="region of interest" description="Disordered" evidence="7">
    <location>
        <begin position="212"/>
        <end position="270"/>
    </location>
</feature>
<evidence type="ECO:0000259" key="8">
    <source>
        <dbReference type="Pfam" id="PF07524"/>
    </source>
</evidence>
<reference evidence="10 11" key="1">
    <citation type="submission" date="2023-01" db="EMBL/GenBank/DDBJ databases">
        <title>Analysis of 21 Apiospora genomes using comparative genomics revels a genus with tremendous synthesis potential of carbohydrate active enzymes and secondary metabolites.</title>
        <authorList>
            <person name="Sorensen T."/>
        </authorList>
    </citation>
    <scope>NUCLEOTIDE SEQUENCE [LARGE SCALE GENOMIC DNA]</scope>
    <source>
        <strain evidence="10 11">CBS 24483</strain>
    </source>
</reference>
<gene>
    <name evidence="10" type="ORF">PG986_011771</name>
</gene>
<dbReference type="CDD" id="cd08049">
    <property type="entry name" value="TAF8"/>
    <property type="match status" value="1"/>
</dbReference>
<dbReference type="InterPro" id="IPR037818">
    <property type="entry name" value="TAF8"/>
</dbReference>
<comment type="similarity">
    <text evidence="2">Belongs to the TAF8 family.</text>
</comment>
<dbReference type="EMBL" id="JAQQWE010000008">
    <property type="protein sequence ID" value="KAK7942658.1"/>
    <property type="molecule type" value="Genomic_DNA"/>
</dbReference>
<evidence type="ECO:0000256" key="1">
    <source>
        <dbReference type="ARBA" id="ARBA00004123"/>
    </source>
</evidence>
<evidence type="ECO:0000256" key="2">
    <source>
        <dbReference type="ARBA" id="ARBA00008767"/>
    </source>
</evidence>
<dbReference type="PANTHER" id="PTHR46469:SF1">
    <property type="entry name" value="TRANSCRIPTION INITIATION FACTOR TFIID SUBUNIT 8"/>
    <property type="match status" value="1"/>
</dbReference>
<dbReference type="Pfam" id="PF10406">
    <property type="entry name" value="TAF8_C"/>
    <property type="match status" value="1"/>
</dbReference>
<feature type="domain" description="Bromodomain associated" evidence="8">
    <location>
        <begin position="72"/>
        <end position="137"/>
    </location>
</feature>
<dbReference type="PANTHER" id="PTHR46469">
    <property type="entry name" value="TRANSCRIPTION INITIATION FACTOR TFIID SUBUNIT 8"/>
    <property type="match status" value="1"/>
</dbReference>
<name>A0ABR1PY24_9PEZI</name>
<accession>A0ABR1PY24</accession>
<sequence length="333" mass="37531">MASATRPEKRRSSVDSDSSLDEPLSKRQRTTIIKPTPTPTPTPRPAAGYSDMSSYALQHELDERPNADSMGRDGLRRSIALALEHVGFDAATPEALESFANNAETYLTGFIADLKLYAEASRRPDPTPTDFEKVLRGHNLGVSYLQPHLVNPVLKKKKDKLNVQFYDPTPTSKETDYFKIRSTEFLGAELDGDEERQEKRWIPQTLPSFPPKHTYRYTEAEEKEPDPEKKRLQAAAEARKSEEALRHMERASKQSIHKEMAEKAKRHKLSKVRHDNWEATMKAFFPAGVAGTGTPEVADHSIVVDYNAPFMRREVAKVSSRSRGPLDTLTSRG</sequence>
<evidence type="ECO:0000256" key="7">
    <source>
        <dbReference type="SAM" id="MobiDB-lite"/>
    </source>
</evidence>
<keyword evidence="4" id="KW-0805">Transcription regulation</keyword>
<keyword evidence="11" id="KW-1185">Reference proteome</keyword>
<evidence type="ECO:0000256" key="3">
    <source>
        <dbReference type="ARBA" id="ARBA00017307"/>
    </source>
</evidence>
<dbReference type="InterPro" id="IPR006565">
    <property type="entry name" value="BTP"/>
</dbReference>
<dbReference type="RefSeq" id="XP_066694689.1">
    <property type="nucleotide sequence ID" value="XM_066847993.1"/>
</dbReference>
<evidence type="ECO:0000256" key="4">
    <source>
        <dbReference type="ARBA" id="ARBA00023015"/>
    </source>
</evidence>
<evidence type="ECO:0000256" key="6">
    <source>
        <dbReference type="ARBA" id="ARBA00023242"/>
    </source>
</evidence>